<comment type="caution">
    <text evidence="2">The sequence shown here is derived from an EMBL/GenBank/DDBJ whole genome shotgun (WGS) entry which is preliminary data.</text>
</comment>
<dbReference type="OrthoDB" id="10317689at2759"/>
<dbReference type="VEuPathDB" id="AmoebaDB:NfTy_060230"/>
<dbReference type="VEuPathDB" id="AmoebaDB:FDP41_003282"/>
<dbReference type="Gene3D" id="1.10.510.10">
    <property type="entry name" value="Transferase(Phosphotransferase) domain 1"/>
    <property type="match status" value="1"/>
</dbReference>
<proteinExistence type="predicted"/>
<feature type="compositionally biased region" description="Polar residues" evidence="1">
    <location>
        <begin position="166"/>
        <end position="191"/>
    </location>
</feature>
<protein>
    <recommendedName>
        <fullName evidence="4">Protein kinase domain-containing protein</fullName>
    </recommendedName>
</protein>
<dbReference type="AlphaFoldDB" id="A0A6A5BW69"/>
<feature type="compositionally biased region" description="Polar residues" evidence="1">
    <location>
        <begin position="995"/>
        <end position="1023"/>
    </location>
</feature>
<feature type="compositionally biased region" description="Polar residues" evidence="1">
    <location>
        <begin position="1"/>
        <end position="25"/>
    </location>
</feature>
<dbReference type="RefSeq" id="XP_044562673.1">
    <property type="nucleotide sequence ID" value="XM_044706569.1"/>
</dbReference>
<feature type="region of interest" description="Disordered" evidence="1">
    <location>
        <begin position="1"/>
        <end position="27"/>
    </location>
</feature>
<feature type="compositionally biased region" description="Low complexity" evidence="1">
    <location>
        <begin position="224"/>
        <end position="238"/>
    </location>
</feature>
<feature type="region of interest" description="Disordered" evidence="1">
    <location>
        <begin position="992"/>
        <end position="1023"/>
    </location>
</feature>
<dbReference type="VEuPathDB" id="AmoebaDB:NF0039770"/>
<feature type="region of interest" description="Disordered" evidence="1">
    <location>
        <begin position="159"/>
        <end position="197"/>
    </location>
</feature>
<dbReference type="EMBL" id="VFQX01000033">
    <property type="protein sequence ID" value="KAF0977960.1"/>
    <property type="molecule type" value="Genomic_DNA"/>
</dbReference>
<dbReference type="Proteomes" id="UP000444721">
    <property type="component" value="Unassembled WGS sequence"/>
</dbReference>
<evidence type="ECO:0000313" key="3">
    <source>
        <dbReference type="Proteomes" id="UP000444721"/>
    </source>
</evidence>
<feature type="compositionally biased region" description="Polar residues" evidence="1">
    <location>
        <begin position="210"/>
        <end position="222"/>
    </location>
</feature>
<keyword evidence="3" id="KW-1185">Reference proteome</keyword>
<gene>
    <name evidence="2" type="ORF">FDP41_003282</name>
</gene>
<evidence type="ECO:0008006" key="4">
    <source>
        <dbReference type="Google" id="ProtNLM"/>
    </source>
</evidence>
<feature type="region of interest" description="Disordered" evidence="1">
    <location>
        <begin position="209"/>
        <end position="258"/>
    </location>
</feature>
<dbReference type="SUPFAM" id="SSF56112">
    <property type="entry name" value="Protein kinase-like (PK-like)"/>
    <property type="match status" value="1"/>
</dbReference>
<reference evidence="2 3" key="1">
    <citation type="journal article" date="2019" name="Sci. Rep.">
        <title>Nanopore sequencing improves the draft genome of the human pathogenic amoeba Naegleria fowleri.</title>
        <authorList>
            <person name="Liechti N."/>
            <person name="Schurch N."/>
            <person name="Bruggmann R."/>
            <person name="Wittwer M."/>
        </authorList>
    </citation>
    <scope>NUCLEOTIDE SEQUENCE [LARGE SCALE GENOMIC DNA]</scope>
    <source>
        <strain evidence="2 3">ATCC 30894</strain>
    </source>
</reference>
<dbReference type="GeneID" id="68110500"/>
<name>A0A6A5BW69_NAEFO</name>
<organism evidence="2 3">
    <name type="scientific">Naegleria fowleri</name>
    <name type="common">Brain eating amoeba</name>
    <dbReference type="NCBI Taxonomy" id="5763"/>
    <lineage>
        <taxon>Eukaryota</taxon>
        <taxon>Discoba</taxon>
        <taxon>Heterolobosea</taxon>
        <taxon>Tetramitia</taxon>
        <taxon>Eutetramitia</taxon>
        <taxon>Vahlkampfiidae</taxon>
        <taxon>Naegleria</taxon>
    </lineage>
</organism>
<evidence type="ECO:0000256" key="1">
    <source>
        <dbReference type="SAM" id="MobiDB-lite"/>
    </source>
</evidence>
<dbReference type="VEuPathDB" id="AmoebaDB:NF0039760"/>
<accession>A0A6A5BW69</accession>
<sequence>MMISTNIESPQYQSNSGDTPNSKGNVNGVGMMQSLSLSSNSNWEQKKGIPTYEEILARWGLEHGHHSHRATPSSVLSKLCGCCFGGTSSENRYQKDFTPTPVLPSMQDLVTLITAPGIAADSKEITILNKPYTINMEINEKDIIEKYIKMLPNQSVSSLNLSSSSFNTPQKRSGSKKNLQDSLTKNSSSNRFESDAIKQGKLEDDIVIRSNASPLSPRNVKSNPEFTPTTTMPTIPGTLGNDPPQPTTPRGSSRSSVMFNNEDLFFGGGEEETDDDFQSYEFGNNDDSSISKTRFYGVNMQAGESFSSLPSMRAPAQFEGMNVENLLASLDTEDSEVFGTNIKDIQSDKESEKEKKRKALVSIQLFRKVDEINKYLEKSTKCTKYVYKKPQKEIENLLKINAIFIDWKLVLPPAMNYIYLITPFPEMNQYSVFNLSKFGKLLEIIGASKKFAEERIDLILYLFIELLTKLIAQNINIYIDVYNLMIWKNLKSKNDAFFISINPALEFTERPITIRTVRTMMNRLIVSLFDTKIKSIVKYDATSSRQRQPHEMVFVLPNPVDSQSDFFITMNLKDFPSKYMSVLLVLSEDYDIRAYNVLTYTKKLLNILKSMKECRWFNNVLENKFEKAPLIDDPFNDYENIAHKSKPQLILLMKTHNIFPDQYSSRYITTPMGVRYNNINGKSKFLAKYYASIDSRSVILENIEYSLNNFLEIVDKRFIGRDRVQVYHIMLVLLQVIKGVCFLHSRCIAHLNINPFTVLIQSDDSELTSSELVRKHFSVKYCVKLCGLDWSIECTDESGQLHCPVDLQSSFGVLDKYQNSCSSFRYVMLYNIFTDEGLSRVAGTSDKETLIKMQEIIPFMAPYMFFHKKVHLGCDYYSVAMLIYFCLFRKDTSNWLSNFSSYRKANGFFNWEAFFMDMEHKRFDHCLPCRPDIQPELKPIKEMMMKLFSHYKEYRHHDSSTLKVLFTSSLADTLGSTARNILVQSVENGEFNPEKLSSPSMRKNTASSQNVEANTTIISETRI</sequence>
<dbReference type="InterPro" id="IPR011009">
    <property type="entry name" value="Kinase-like_dom_sf"/>
</dbReference>
<feature type="compositionally biased region" description="Polar residues" evidence="1">
    <location>
        <begin position="248"/>
        <end position="258"/>
    </location>
</feature>
<evidence type="ECO:0000313" key="2">
    <source>
        <dbReference type="EMBL" id="KAF0977960.1"/>
    </source>
</evidence>